<gene>
    <name evidence="1" type="ORF">AVEN_174918_1</name>
</gene>
<evidence type="ECO:0000313" key="1">
    <source>
        <dbReference type="EMBL" id="GBN25231.1"/>
    </source>
</evidence>
<keyword evidence="2" id="KW-1185">Reference proteome</keyword>
<reference evidence="1 2" key="1">
    <citation type="journal article" date="2019" name="Sci. Rep.">
        <title>Orb-weaving spider Araneus ventricosus genome elucidates the spidroin gene catalogue.</title>
        <authorList>
            <person name="Kono N."/>
            <person name="Nakamura H."/>
            <person name="Ohtoshi R."/>
            <person name="Moran D.A.P."/>
            <person name="Shinohara A."/>
            <person name="Yoshida Y."/>
            <person name="Fujiwara M."/>
            <person name="Mori M."/>
            <person name="Tomita M."/>
            <person name="Arakawa K."/>
        </authorList>
    </citation>
    <scope>NUCLEOTIDE SEQUENCE [LARGE SCALE GENOMIC DNA]</scope>
</reference>
<sequence>MVKRDSDSPGKHAPIKFWILNCYETFRPQWPSGKVSASDPEGFRFGTQLYRTLFAHYISRAQMSFRWFGDGFLRTTPASREVSPSASAPRFKIMRLFHNSSRVASKWNINTGCPKRGVFTILAFNNCKTILDNNKRFSACGKL</sequence>
<dbReference type="AlphaFoldDB" id="A0A4Y2MDP0"/>
<dbReference type="EMBL" id="BGPR01007216">
    <property type="protein sequence ID" value="GBN25231.1"/>
    <property type="molecule type" value="Genomic_DNA"/>
</dbReference>
<dbReference type="Proteomes" id="UP000499080">
    <property type="component" value="Unassembled WGS sequence"/>
</dbReference>
<organism evidence="1 2">
    <name type="scientific">Araneus ventricosus</name>
    <name type="common">Orbweaver spider</name>
    <name type="synonym">Epeira ventricosa</name>
    <dbReference type="NCBI Taxonomy" id="182803"/>
    <lineage>
        <taxon>Eukaryota</taxon>
        <taxon>Metazoa</taxon>
        <taxon>Ecdysozoa</taxon>
        <taxon>Arthropoda</taxon>
        <taxon>Chelicerata</taxon>
        <taxon>Arachnida</taxon>
        <taxon>Araneae</taxon>
        <taxon>Araneomorphae</taxon>
        <taxon>Entelegynae</taxon>
        <taxon>Araneoidea</taxon>
        <taxon>Araneidae</taxon>
        <taxon>Araneus</taxon>
    </lineage>
</organism>
<comment type="caution">
    <text evidence="1">The sequence shown here is derived from an EMBL/GenBank/DDBJ whole genome shotgun (WGS) entry which is preliminary data.</text>
</comment>
<evidence type="ECO:0000313" key="2">
    <source>
        <dbReference type="Proteomes" id="UP000499080"/>
    </source>
</evidence>
<protein>
    <submittedName>
        <fullName evidence="1">Uncharacterized protein</fullName>
    </submittedName>
</protein>
<name>A0A4Y2MDP0_ARAVE</name>
<accession>A0A4Y2MDP0</accession>
<proteinExistence type="predicted"/>